<keyword evidence="4" id="KW-1133">Transmembrane helix</keyword>
<keyword evidence="3" id="KW-0391">Immunity</keyword>
<dbReference type="InterPro" id="IPR002502">
    <property type="entry name" value="Amidase_domain"/>
</dbReference>
<protein>
    <submittedName>
        <fullName evidence="7">Uncharacterized protein</fullName>
    </submittedName>
</protein>
<evidence type="ECO:0000313" key="8">
    <source>
        <dbReference type="Proteomes" id="UP001152888"/>
    </source>
</evidence>
<dbReference type="OrthoDB" id="10001926at2759"/>
<dbReference type="GO" id="GO:0045087">
    <property type="term" value="P:innate immune response"/>
    <property type="evidence" value="ECO:0007669"/>
    <property type="project" value="UniProtKB-KW"/>
</dbReference>
<feature type="domain" description="N-acetylmuramoyl-L-alanine amidase" evidence="5">
    <location>
        <begin position="189"/>
        <end position="325"/>
    </location>
</feature>
<dbReference type="GO" id="GO:0008745">
    <property type="term" value="F:N-acetylmuramoyl-L-alanine amidase activity"/>
    <property type="evidence" value="ECO:0007669"/>
    <property type="project" value="InterPro"/>
</dbReference>
<accession>A0A9P0LY08</accession>
<proteinExistence type="inferred from homology"/>
<sequence>MPQLSSLSENSVIAPIVRLDSIVVQDESGQVNPVDIDDLDDGHLGGSAPLVVLDNSAVNIENSSDVVIGPVTNFNVNGNVTILQEYKQGKLIDEQNQTESGTNTNPPTQTNLLKTKFYSLPKTIRVLCVVLLVVIGTAIIACVVIFTHIKKAESDSSDSTDSPPDVDSDYFGDHLGTHPIYYRDSWGGEPPHDKIPFKRPPKVVLISHTASSFCKTIDECSKILKQLQADHMARNWNDIGYNFMIGGDGAIFVGRGWNSTSFHMMSEYNVGISFIGNFNEDFLNEEMIQAAKLLMDKGLDMDAIAVDYQVVGQNQTTKYQPTSPGTNVVEVIKKWPRYSSIIFFKH</sequence>
<dbReference type="CDD" id="cd06583">
    <property type="entry name" value="PGRP"/>
    <property type="match status" value="1"/>
</dbReference>
<dbReference type="GO" id="GO:0009253">
    <property type="term" value="P:peptidoglycan catabolic process"/>
    <property type="evidence" value="ECO:0007669"/>
    <property type="project" value="InterPro"/>
</dbReference>
<dbReference type="PANTHER" id="PTHR11022">
    <property type="entry name" value="PEPTIDOGLYCAN RECOGNITION PROTEIN"/>
    <property type="match status" value="1"/>
</dbReference>
<evidence type="ECO:0000256" key="1">
    <source>
        <dbReference type="ARBA" id="ARBA00007553"/>
    </source>
</evidence>
<comment type="caution">
    <text evidence="7">The sequence shown here is derived from an EMBL/GenBank/DDBJ whole genome shotgun (WGS) entry which is preliminary data.</text>
</comment>
<dbReference type="Pfam" id="PF01510">
    <property type="entry name" value="Amidase_2"/>
    <property type="match status" value="1"/>
</dbReference>
<dbReference type="PANTHER" id="PTHR11022:SF74">
    <property type="entry name" value="PEPTIDOGLYCAN-RECOGNITION PROTEIN SA"/>
    <property type="match status" value="1"/>
</dbReference>
<dbReference type="AlphaFoldDB" id="A0A9P0LY08"/>
<keyword evidence="2" id="KW-0399">Innate immunity</keyword>
<dbReference type="SMART" id="SM00644">
    <property type="entry name" value="Ami_2"/>
    <property type="match status" value="1"/>
</dbReference>
<dbReference type="Proteomes" id="UP001152888">
    <property type="component" value="Unassembled WGS sequence"/>
</dbReference>
<keyword evidence="8" id="KW-1185">Reference proteome</keyword>
<dbReference type="GO" id="GO:0008270">
    <property type="term" value="F:zinc ion binding"/>
    <property type="evidence" value="ECO:0007669"/>
    <property type="project" value="InterPro"/>
</dbReference>
<reference evidence="7" key="1">
    <citation type="submission" date="2022-03" db="EMBL/GenBank/DDBJ databases">
        <authorList>
            <person name="Sayadi A."/>
        </authorList>
    </citation>
    <scope>NUCLEOTIDE SEQUENCE</scope>
</reference>
<dbReference type="InterPro" id="IPR006619">
    <property type="entry name" value="PGRP_domain_met/bac"/>
</dbReference>
<dbReference type="InterPro" id="IPR036505">
    <property type="entry name" value="Amidase/PGRP_sf"/>
</dbReference>
<dbReference type="SUPFAM" id="SSF55846">
    <property type="entry name" value="N-acetylmuramoyl-L-alanine amidase-like"/>
    <property type="match status" value="1"/>
</dbReference>
<feature type="transmembrane region" description="Helical" evidence="4">
    <location>
        <begin position="124"/>
        <end position="149"/>
    </location>
</feature>
<gene>
    <name evidence="7" type="ORF">ACAOBT_LOCUS26584</name>
</gene>
<evidence type="ECO:0000256" key="4">
    <source>
        <dbReference type="SAM" id="Phobius"/>
    </source>
</evidence>
<evidence type="ECO:0000256" key="3">
    <source>
        <dbReference type="ARBA" id="ARBA00022859"/>
    </source>
</evidence>
<dbReference type="EMBL" id="CAKOFQ010007479">
    <property type="protein sequence ID" value="CAH2002070.1"/>
    <property type="molecule type" value="Genomic_DNA"/>
</dbReference>
<keyword evidence="4" id="KW-0472">Membrane</keyword>
<feature type="domain" description="Peptidoglycan recognition protein family" evidence="6">
    <location>
        <begin position="178"/>
        <end position="317"/>
    </location>
</feature>
<dbReference type="InterPro" id="IPR015510">
    <property type="entry name" value="PGRP"/>
</dbReference>
<name>A0A9P0LY08_ACAOB</name>
<dbReference type="SMART" id="SM00701">
    <property type="entry name" value="PGRP"/>
    <property type="match status" value="1"/>
</dbReference>
<keyword evidence="4" id="KW-0812">Transmembrane</keyword>
<evidence type="ECO:0000259" key="6">
    <source>
        <dbReference type="SMART" id="SM00701"/>
    </source>
</evidence>
<evidence type="ECO:0000256" key="2">
    <source>
        <dbReference type="ARBA" id="ARBA00022588"/>
    </source>
</evidence>
<evidence type="ECO:0000259" key="5">
    <source>
        <dbReference type="SMART" id="SM00644"/>
    </source>
</evidence>
<evidence type="ECO:0000313" key="7">
    <source>
        <dbReference type="EMBL" id="CAH2002070.1"/>
    </source>
</evidence>
<comment type="similarity">
    <text evidence="1">Belongs to the N-acetylmuramoyl-L-alanine amidase 2 family.</text>
</comment>
<dbReference type="Gene3D" id="3.40.80.10">
    <property type="entry name" value="Peptidoglycan recognition protein-like"/>
    <property type="match status" value="1"/>
</dbReference>
<organism evidence="7 8">
    <name type="scientific">Acanthoscelides obtectus</name>
    <name type="common">Bean weevil</name>
    <name type="synonym">Bruchus obtectus</name>
    <dbReference type="NCBI Taxonomy" id="200917"/>
    <lineage>
        <taxon>Eukaryota</taxon>
        <taxon>Metazoa</taxon>
        <taxon>Ecdysozoa</taxon>
        <taxon>Arthropoda</taxon>
        <taxon>Hexapoda</taxon>
        <taxon>Insecta</taxon>
        <taxon>Pterygota</taxon>
        <taxon>Neoptera</taxon>
        <taxon>Endopterygota</taxon>
        <taxon>Coleoptera</taxon>
        <taxon>Polyphaga</taxon>
        <taxon>Cucujiformia</taxon>
        <taxon>Chrysomeloidea</taxon>
        <taxon>Chrysomelidae</taxon>
        <taxon>Bruchinae</taxon>
        <taxon>Bruchini</taxon>
        <taxon>Acanthoscelides</taxon>
    </lineage>
</organism>